<dbReference type="InterPro" id="IPR023213">
    <property type="entry name" value="CAT-like_dom_sf"/>
</dbReference>
<dbReference type="RefSeq" id="WP_269636647.1">
    <property type="nucleotide sequence ID" value="NZ_JAPWHU010000833.1"/>
</dbReference>
<evidence type="ECO:0000313" key="6">
    <source>
        <dbReference type="Proteomes" id="UP001301132"/>
    </source>
</evidence>
<dbReference type="PROSITE" id="PS00012">
    <property type="entry name" value="PHOSPHOPANTETHEINE"/>
    <property type="match status" value="1"/>
</dbReference>
<dbReference type="InterPro" id="IPR006162">
    <property type="entry name" value="Ppantetheine_attach_site"/>
</dbReference>
<reference evidence="5 6" key="1">
    <citation type="submission" date="2022-12" db="EMBL/GenBank/DDBJ databases">
        <authorList>
            <person name="Abashina T."/>
            <person name="Solyanikova I."/>
            <person name="Delegan Y."/>
        </authorList>
    </citation>
    <scope>NUCLEOTIDE SEQUENCE [LARGE SCALE GENOMIC DNA]</scope>
    <source>
        <strain evidence="5 6">IPS92ro</strain>
    </source>
</reference>
<evidence type="ECO:0000256" key="1">
    <source>
        <dbReference type="ARBA" id="ARBA00001957"/>
    </source>
</evidence>
<feature type="non-terminal residue" evidence="5">
    <location>
        <position position="374"/>
    </location>
</feature>
<evidence type="ECO:0000259" key="4">
    <source>
        <dbReference type="PROSITE" id="PS50075"/>
    </source>
</evidence>
<gene>
    <name evidence="5" type="ORF">O3S69_33950</name>
</gene>
<proteinExistence type="predicted"/>
<keyword evidence="6" id="KW-1185">Reference proteome</keyword>
<dbReference type="Pfam" id="PF00550">
    <property type="entry name" value="PP-binding"/>
    <property type="match status" value="1"/>
</dbReference>
<evidence type="ECO:0000313" key="5">
    <source>
        <dbReference type="EMBL" id="MCZ4639054.1"/>
    </source>
</evidence>
<dbReference type="Gene3D" id="3.30.559.10">
    <property type="entry name" value="Chloramphenicol acetyltransferase-like domain"/>
    <property type="match status" value="1"/>
</dbReference>
<dbReference type="SUPFAM" id="SSF56801">
    <property type="entry name" value="Acetyl-CoA synthetase-like"/>
    <property type="match status" value="1"/>
</dbReference>
<dbReference type="EMBL" id="JAPWHU010000833">
    <property type="protein sequence ID" value="MCZ4639054.1"/>
    <property type="molecule type" value="Genomic_DNA"/>
</dbReference>
<evidence type="ECO:0000256" key="2">
    <source>
        <dbReference type="ARBA" id="ARBA00022450"/>
    </source>
</evidence>
<dbReference type="Proteomes" id="UP001301132">
    <property type="component" value="Unassembled WGS sequence"/>
</dbReference>
<keyword evidence="2" id="KW-0596">Phosphopantetheine</keyword>
<dbReference type="InterPro" id="IPR025110">
    <property type="entry name" value="AMP-bd_C"/>
</dbReference>
<keyword evidence="3" id="KW-0597">Phosphoprotein</keyword>
<dbReference type="Gene3D" id="1.10.1200.10">
    <property type="entry name" value="ACP-like"/>
    <property type="match status" value="1"/>
</dbReference>
<feature type="non-terminal residue" evidence="5">
    <location>
        <position position="1"/>
    </location>
</feature>
<feature type="domain" description="Carrier" evidence="4">
    <location>
        <begin position="106"/>
        <end position="181"/>
    </location>
</feature>
<dbReference type="InterPro" id="IPR036736">
    <property type="entry name" value="ACP-like_sf"/>
</dbReference>
<dbReference type="PANTHER" id="PTHR45527">
    <property type="entry name" value="NONRIBOSOMAL PEPTIDE SYNTHETASE"/>
    <property type="match status" value="1"/>
</dbReference>
<comment type="caution">
    <text evidence="5">The sequence shown here is derived from an EMBL/GenBank/DDBJ whole genome shotgun (WGS) entry which is preliminary data.</text>
</comment>
<dbReference type="Pfam" id="PF13193">
    <property type="entry name" value="AMP-binding_C"/>
    <property type="match status" value="1"/>
</dbReference>
<dbReference type="PROSITE" id="PS50075">
    <property type="entry name" value="CARRIER"/>
    <property type="match status" value="1"/>
</dbReference>
<protein>
    <submittedName>
        <fullName evidence="5">Condensation domain-containing protein</fullName>
    </submittedName>
</protein>
<accession>A0ABT4PD70</accession>
<dbReference type="SMART" id="SM00823">
    <property type="entry name" value="PKS_PP"/>
    <property type="match status" value="1"/>
</dbReference>
<dbReference type="PANTHER" id="PTHR45527:SF1">
    <property type="entry name" value="FATTY ACID SYNTHASE"/>
    <property type="match status" value="1"/>
</dbReference>
<name>A0ABT4PD70_9ACTN</name>
<dbReference type="Pfam" id="PF00668">
    <property type="entry name" value="Condensation"/>
    <property type="match status" value="1"/>
</dbReference>
<sequence>IKLRGHRIEPGEIETTLTAQPGITQTTVQLREDTPGDQRLVAYLVVNDSTEYDEPTLRDALASALPDYMRPSAYVTLDALPLTPNGKLDRTALPAPAYSASTTGRTPRTPREEILCTLYSEILSVNTVGIDDSFFDLGGHSLLATRLVSRIRTTLGRELPIRQLFETPTVAGLSRALDTSGTLRTALTARPRPERIPLSYAQQRLWFLHQLEGPTATYNIPTTLRLTGTLDTDALQSAFNDLLARHESLRTTYTEDDQGAQQIVLPVEAVATPFAVVDVAAEDVAERVAEAAAHAFDLGAEIPVRARLFRVSEREHVLLLLVHHIASDAWSRGPLAQDLTAAYTARCADDAPAWQPLPVQYADYALWQQEILGD</sequence>
<dbReference type="SUPFAM" id="SSF52777">
    <property type="entry name" value="CoA-dependent acyltransferases"/>
    <property type="match status" value="1"/>
</dbReference>
<dbReference type="InterPro" id="IPR001242">
    <property type="entry name" value="Condensation_dom"/>
</dbReference>
<dbReference type="Gene3D" id="3.30.300.30">
    <property type="match status" value="1"/>
</dbReference>
<dbReference type="InterPro" id="IPR009081">
    <property type="entry name" value="PP-bd_ACP"/>
</dbReference>
<dbReference type="SUPFAM" id="SSF47336">
    <property type="entry name" value="ACP-like"/>
    <property type="match status" value="1"/>
</dbReference>
<evidence type="ECO:0000256" key="3">
    <source>
        <dbReference type="ARBA" id="ARBA00022553"/>
    </source>
</evidence>
<comment type="cofactor">
    <cofactor evidence="1">
        <name>pantetheine 4'-phosphate</name>
        <dbReference type="ChEBI" id="CHEBI:47942"/>
    </cofactor>
</comment>
<organism evidence="5 6">
    <name type="scientific">Streptomyces rubrogriseus</name>
    <dbReference type="NCBI Taxonomy" id="194673"/>
    <lineage>
        <taxon>Bacteria</taxon>
        <taxon>Bacillati</taxon>
        <taxon>Actinomycetota</taxon>
        <taxon>Actinomycetes</taxon>
        <taxon>Kitasatosporales</taxon>
        <taxon>Streptomycetaceae</taxon>
        <taxon>Streptomyces</taxon>
        <taxon>Streptomyces violaceoruber group</taxon>
    </lineage>
</organism>
<dbReference type="InterPro" id="IPR020806">
    <property type="entry name" value="PKS_PP-bd"/>
</dbReference>
<dbReference type="InterPro" id="IPR045851">
    <property type="entry name" value="AMP-bd_C_sf"/>
</dbReference>